<evidence type="ECO:0000256" key="1">
    <source>
        <dbReference type="ARBA" id="ARBA00000553"/>
    </source>
</evidence>
<evidence type="ECO:0000256" key="6">
    <source>
        <dbReference type="ARBA" id="ARBA00022801"/>
    </source>
</evidence>
<evidence type="ECO:0000256" key="5">
    <source>
        <dbReference type="ARBA" id="ARBA00022723"/>
    </source>
</evidence>
<dbReference type="RefSeq" id="WP_213165561.1">
    <property type="nucleotide sequence ID" value="NZ_CP058559.1"/>
</dbReference>
<proteinExistence type="inferred from homology"/>
<keyword evidence="7" id="KW-0862">Zinc</keyword>
<evidence type="ECO:0000313" key="11">
    <source>
        <dbReference type="EMBL" id="QNO15196.1"/>
    </source>
</evidence>
<dbReference type="GO" id="GO:0005507">
    <property type="term" value="F:copper ion binding"/>
    <property type="evidence" value="ECO:0007669"/>
    <property type="project" value="TreeGrafter"/>
</dbReference>
<dbReference type="EMBL" id="CP058559">
    <property type="protein sequence ID" value="QNO15196.1"/>
    <property type="molecule type" value="Genomic_DNA"/>
</dbReference>
<evidence type="ECO:0000256" key="7">
    <source>
        <dbReference type="ARBA" id="ARBA00022833"/>
    </source>
</evidence>
<dbReference type="PANTHER" id="PTHR30616">
    <property type="entry name" value="UNCHARACTERIZED PROTEIN YFIH"/>
    <property type="match status" value="1"/>
</dbReference>
<keyword evidence="5" id="KW-0479">Metal-binding</keyword>
<dbReference type="InterPro" id="IPR011324">
    <property type="entry name" value="Cytotoxic_necrot_fac-like_cat"/>
</dbReference>
<evidence type="ECO:0000256" key="3">
    <source>
        <dbReference type="ARBA" id="ARBA00007353"/>
    </source>
</evidence>
<dbReference type="KEGG" id="acae:HYG86_10690"/>
<evidence type="ECO:0000313" key="12">
    <source>
        <dbReference type="Proteomes" id="UP000516160"/>
    </source>
</evidence>
<comment type="catalytic activity">
    <reaction evidence="9">
        <text>adenosine + phosphate = alpha-D-ribose 1-phosphate + adenine</text>
        <dbReference type="Rhea" id="RHEA:27642"/>
        <dbReference type="ChEBI" id="CHEBI:16335"/>
        <dbReference type="ChEBI" id="CHEBI:16708"/>
        <dbReference type="ChEBI" id="CHEBI:43474"/>
        <dbReference type="ChEBI" id="CHEBI:57720"/>
        <dbReference type="EC" id="2.4.2.1"/>
    </reaction>
    <physiologicalReaction direction="left-to-right" evidence="9">
        <dbReference type="Rhea" id="RHEA:27643"/>
    </physiologicalReaction>
</comment>
<dbReference type="PANTHER" id="PTHR30616:SF2">
    <property type="entry name" value="PURINE NUCLEOSIDE PHOSPHORYLASE LACC1"/>
    <property type="match status" value="1"/>
</dbReference>
<accession>A0A7G9W934</accession>
<keyword evidence="4" id="KW-0808">Transferase</keyword>
<organism evidence="11 12">
    <name type="scientific">Alkalicella caledoniensis</name>
    <dbReference type="NCBI Taxonomy" id="2731377"/>
    <lineage>
        <taxon>Bacteria</taxon>
        <taxon>Bacillati</taxon>
        <taxon>Bacillota</taxon>
        <taxon>Clostridia</taxon>
        <taxon>Eubacteriales</taxon>
        <taxon>Proteinivoracaceae</taxon>
        <taxon>Alkalicella</taxon>
    </lineage>
</organism>
<dbReference type="Gene3D" id="3.60.140.10">
    <property type="entry name" value="CNF1/YfiH-like putative cysteine hydrolases"/>
    <property type="match status" value="1"/>
</dbReference>
<dbReference type="GO" id="GO:0017061">
    <property type="term" value="F:S-methyl-5-thioadenosine phosphorylase activity"/>
    <property type="evidence" value="ECO:0007669"/>
    <property type="project" value="UniProtKB-EC"/>
</dbReference>
<dbReference type="InterPro" id="IPR003730">
    <property type="entry name" value="Cu_polyphenol_OxRdtase"/>
</dbReference>
<comment type="catalytic activity">
    <reaction evidence="8">
        <text>adenosine + H2O + H(+) = inosine + NH4(+)</text>
        <dbReference type="Rhea" id="RHEA:24408"/>
        <dbReference type="ChEBI" id="CHEBI:15377"/>
        <dbReference type="ChEBI" id="CHEBI:15378"/>
        <dbReference type="ChEBI" id="CHEBI:16335"/>
        <dbReference type="ChEBI" id="CHEBI:17596"/>
        <dbReference type="ChEBI" id="CHEBI:28938"/>
        <dbReference type="EC" id="3.5.4.4"/>
    </reaction>
    <physiologicalReaction direction="left-to-right" evidence="8">
        <dbReference type="Rhea" id="RHEA:24409"/>
    </physiologicalReaction>
</comment>
<evidence type="ECO:0000256" key="8">
    <source>
        <dbReference type="ARBA" id="ARBA00047989"/>
    </source>
</evidence>
<sequence length="244" mass="27912">MKNFLRFNNNKLDIVISTKENGNMLYQMGGKEVYENYQRLSQSTGIDLNKVVRVILKNSSEFIEVDRAKGGDGVLPDKQNLIGYDGIITRDKNLYIAITTADCFPVIIHDPVNDILGLAHCGWRGIVEQLEVKIMNKMIEMGSKIDDLEITYGPGICRDCYVQHNEYLRDVFIQQYCYPLDIIEEVDGHYAVDIKLASQYNLREAGYTGDFKELNLCNYCDDRLFSVRRDGKETGRIVNLVAML</sequence>
<comment type="catalytic activity">
    <reaction evidence="10">
        <text>S-methyl-5'-thioadenosine + phosphate = 5-(methylsulfanyl)-alpha-D-ribose 1-phosphate + adenine</text>
        <dbReference type="Rhea" id="RHEA:11852"/>
        <dbReference type="ChEBI" id="CHEBI:16708"/>
        <dbReference type="ChEBI" id="CHEBI:17509"/>
        <dbReference type="ChEBI" id="CHEBI:43474"/>
        <dbReference type="ChEBI" id="CHEBI:58533"/>
        <dbReference type="EC" id="2.4.2.28"/>
    </reaction>
    <physiologicalReaction direction="left-to-right" evidence="10">
        <dbReference type="Rhea" id="RHEA:11853"/>
    </physiologicalReaction>
</comment>
<keyword evidence="12" id="KW-1185">Reference proteome</keyword>
<comment type="similarity">
    <text evidence="3">Belongs to the purine nucleoside phosphorylase YfiH/LACC1 family.</text>
</comment>
<dbReference type="GO" id="GO:0016787">
    <property type="term" value="F:hydrolase activity"/>
    <property type="evidence" value="ECO:0007669"/>
    <property type="project" value="UniProtKB-KW"/>
</dbReference>
<keyword evidence="6" id="KW-0378">Hydrolase</keyword>
<evidence type="ECO:0000256" key="2">
    <source>
        <dbReference type="ARBA" id="ARBA00003215"/>
    </source>
</evidence>
<dbReference type="AlphaFoldDB" id="A0A7G9W934"/>
<gene>
    <name evidence="11" type="ORF">HYG86_10690</name>
</gene>
<evidence type="ECO:0000256" key="9">
    <source>
        <dbReference type="ARBA" id="ARBA00048968"/>
    </source>
</evidence>
<comment type="function">
    <text evidence="2">Purine nucleoside enzyme that catalyzes the phosphorolysis of adenosine and inosine nucleosides, yielding D-ribose 1-phosphate and the respective free bases, adenine and hypoxanthine. Also catalyzes the phosphorolysis of S-methyl-5'-thioadenosine into adenine and S-methyl-5-thio-alpha-D-ribose 1-phosphate. Also has adenosine deaminase activity.</text>
</comment>
<name>A0A7G9W934_ALKCA</name>
<dbReference type="SUPFAM" id="SSF64438">
    <property type="entry name" value="CNF1/YfiH-like putative cysteine hydrolases"/>
    <property type="match status" value="1"/>
</dbReference>
<reference evidence="11 12" key="1">
    <citation type="submission" date="2020-07" db="EMBL/GenBank/DDBJ databases">
        <title>Alkalicella. sp. LB2 genome.</title>
        <authorList>
            <person name="Postec A."/>
            <person name="Quemeneur M."/>
        </authorList>
    </citation>
    <scope>NUCLEOTIDE SEQUENCE [LARGE SCALE GENOMIC DNA]</scope>
    <source>
        <strain evidence="11 12">LB2</strain>
    </source>
</reference>
<evidence type="ECO:0000256" key="10">
    <source>
        <dbReference type="ARBA" id="ARBA00049893"/>
    </source>
</evidence>
<dbReference type="InterPro" id="IPR038371">
    <property type="entry name" value="Cu_polyphenol_OxRdtase_sf"/>
</dbReference>
<dbReference type="CDD" id="cd16833">
    <property type="entry name" value="YfiH"/>
    <property type="match status" value="1"/>
</dbReference>
<comment type="catalytic activity">
    <reaction evidence="1">
        <text>inosine + phosphate = alpha-D-ribose 1-phosphate + hypoxanthine</text>
        <dbReference type="Rhea" id="RHEA:27646"/>
        <dbReference type="ChEBI" id="CHEBI:17368"/>
        <dbReference type="ChEBI" id="CHEBI:17596"/>
        <dbReference type="ChEBI" id="CHEBI:43474"/>
        <dbReference type="ChEBI" id="CHEBI:57720"/>
        <dbReference type="EC" id="2.4.2.1"/>
    </reaction>
    <physiologicalReaction direction="left-to-right" evidence="1">
        <dbReference type="Rhea" id="RHEA:27647"/>
    </physiologicalReaction>
</comment>
<dbReference type="Pfam" id="PF02578">
    <property type="entry name" value="Cu-oxidase_4"/>
    <property type="match status" value="1"/>
</dbReference>
<dbReference type="Proteomes" id="UP000516160">
    <property type="component" value="Chromosome"/>
</dbReference>
<protein>
    <submittedName>
        <fullName evidence="11">Polyphenol oxidase family protein</fullName>
    </submittedName>
</protein>
<evidence type="ECO:0000256" key="4">
    <source>
        <dbReference type="ARBA" id="ARBA00022679"/>
    </source>
</evidence>